<protein>
    <recommendedName>
        <fullName evidence="3">GIY-YIG domain-containing protein</fullName>
    </recommendedName>
</protein>
<evidence type="ECO:0000313" key="1">
    <source>
        <dbReference type="EMBL" id="OUI98353.1"/>
    </source>
</evidence>
<dbReference type="AlphaFoldDB" id="A0A1Z5YR94"/>
<proteinExistence type="predicted"/>
<dbReference type="EMBL" id="JOMQ01000094">
    <property type="protein sequence ID" value="OUI98353.1"/>
    <property type="molecule type" value="Genomic_DNA"/>
</dbReference>
<name>A0A1Z5YR94_9PROT</name>
<reference evidence="1 2" key="1">
    <citation type="submission" date="2014-06" db="EMBL/GenBank/DDBJ databases">
        <authorList>
            <person name="Ju J."/>
            <person name="Zhang J."/>
        </authorList>
    </citation>
    <scope>NUCLEOTIDE SEQUENCE [LARGE SCALE GENOMIC DNA]</scope>
    <source>
        <strain evidence="1 2">DsW_47</strain>
    </source>
</reference>
<accession>A0A1Z5YR94</accession>
<evidence type="ECO:0000313" key="2">
    <source>
        <dbReference type="Proteomes" id="UP000196086"/>
    </source>
</evidence>
<sequence>MEFLNPTNANHFGVNIRKKDGLLMTRENYCTINNKSSIRKGKIYSDEWCKKHFLNCMENFDLNIKHFSKLNHEEFNNSILDFLEKNKNFQEVKNLNDYSNKSGYYIIALDKYKQVYAGTTNDIKKRIMTHWSKTKEFDRLLLPVGNVNSSILSIDSFRALDTSRIYAYPCDEIFSYEDRYINFFPPQFRSNRIGGGLMPDGPAGFIQAVATMKMRDLT</sequence>
<evidence type="ECO:0008006" key="3">
    <source>
        <dbReference type="Google" id="ProtNLM"/>
    </source>
</evidence>
<dbReference type="Proteomes" id="UP000196086">
    <property type="component" value="Unassembled WGS sequence"/>
</dbReference>
<comment type="caution">
    <text evidence="1">The sequence shown here is derived from an EMBL/GenBank/DDBJ whole genome shotgun (WGS) entry which is preliminary data.</text>
</comment>
<gene>
    <name evidence="1" type="ORF">HK14_15615</name>
</gene>
<organism evidence="1 2">
    <name type="scientific">Acetobacter cibinongensis</name>
    <dbReference type="NCBI Taxonomy" id="146475"/>
    <lineage>
        <taxon>Bacteria</taxon>
        <taxon>Pseudomonadati</taxon>
        <taxon>Pseudomonadota</taxon>
        <taxon>Alphaproteobacteria</taxon>
        <taxon>Acetobacterales</taxon>
        <taxon>Acetobacteraceae</taxon>
        <taxon>Acetobacter</taxon>
    </lineage>
</organism>